<sequence length="69" mass="7184">MSELTPATDKAAIAAVCKGHHGLHPELEAPIMLAPSRQLGPGGAAPSPWFDEARLRLVASTVGSLRQSL</sequence>
<accession>A0A2G8T2Z3</accession>
<reference evidence="1 2" key="1">
    <citation type="submission" date="2017-10" db="EMBL/GenBank/DDBJ databases">
        <title>Massilia psychrophilum sp. nov., a novel purple-pigmented bacterium isolated from Tianshan glacier, Xinjiang Municipality, China.</title>
        <authorList>
            <person name="Wang H."/>
        </authorList>
    </citation>
    <scope>NUCLEOTIDE SEQUENCE [LARGE SCALE GENOMIC DNA]</scope>
    <source>
        <strain evidence="1 2">JCM 30813</strain>
    </source>
</reference>
<keyword evidence="2" id="KW-1185">Reference proteome</keyword>
<gene>
    <name evidence="1" type="ORF">CR103_08195</name>
</gene>
<name>A0A2G8T2Z3_9BURK</name>
<proteinExistence type="predicted"/>
<dbReference type="EMBL" id="PDOB01000009">
    <property type="protein sequence ID" value="PIL40384.1"/>
    <property type="molecule type" value="Genomic_DNA"/>
</dbReference>
<comment type="caution">
    <text evidence="1">The sequence shown here is derived from an EMBL/GenBank/DDBJ whole genome shotgun (WGS) entry which is preliminary data.</text>
</comment>
<dbReference type="RefSeq" id="WP_099915490.1">
    <property type="nucleotide sequence ID" value="NZ_BMHS01000013.1"/>
</dbReference>
<evidence type="ECO:0000313" key="1">
    <source>
        <dbReference type="EMBL" id="PIL40384.1"/>
    </source>
</evidence>
<dbReference type="AlphaFoldDB" id="A0A2G8T2Z3"/>
<dbReference type="Proteomes" id="UP000228593">
    <property type="component" value="Unassembled WGS sequence"/>
</dbReference>
<evidence type="ECO:0000313" key="2">
    <source>
        <dbReference type="Proteomes" id="UP000228593"/>
    </source>
</evidence>
<organism evidence="1 2">
    <name type="scientific">Massilia psychrophila</name>
    <dbReference type="NCBI Taxonomy" id="1603353"/>
    <lineage>
        <taxon>Bacteria</taxon>
        <taxon>Pseudomonadati</taxon>
        <taxon>Pseudomonadota</taxon>
        <taxon>Betaproteobacteria</taxon>
        <taxon>Burkholderiales</taxon>
        <taxon>Oxalobacteraceae</taxon>
        <taxon>Telluria group</taxon>
        <taxon>Massilia</taxon>
    </lineage>
</organism>
<protein>
    <submittedName>
        <fullName evidence="1">Uncharacterized protein</fullName>
    </submittedName>
</protein>